<evidence type="ECO:0000313" key="7">
    <source>
        <dbReference type="EMBL" id="CAG8539586.1"/>
    </source>
</evidence>
<dbReference type="Gene3D" id="3.30.450.30">
    <property type="entry name" value="Dynein light chain 2a, cytoplasmic"/>
    <property type="match status" value="1"/>
</dbReference>
<dbReference type="PANTHER" id="PTHR13342:SF2">
    <property type="entry name" value="RAGULATOR COMPLEX PROTEIN LAMTOR5"/>
    <property type="match status" value="1"/>
</dbReference>
<accession>A0A9N9ANU0</accession>
<dbReference type="EMBL" id="CAJVPI010000474">
    <property type="protein sequence ID" value="CAG8539586.1"/>
    <property type="molecule type" value="Genomic_DNA"/>
</dbReference>
<dbReference type="Pfam" id="PF16672">
    <property type="entry name" value="LAMTOR5"/>
    <property type="match status" value="1"/>
</dbReference>
<proteinExistence type="inferred from homology"/>
<keyword evidence="8" id="KW-1185">Reference proteome</keyword>
<keyword evidence="5" id="KW-0458">Lysosome</keyword>
<name>A0A9N9ANU0_9GLOM</name>
<dbReference type="PANTHER" id="PTHR13342">
    <property type="entry name" value="RAGULATOR COMPLEX PROTEIN LAMTOR5"/>
    <property type="match status" value="1"/>
</dbReference>
<dbReference type="InterPro" id="IPR024135">
    <property type="entry name" value="LAMTOR5"/>
</dbReference>
<dbReference type="SUPFAM" id="SSF103196">
    <property type="entry name" value="Roadblock/LC7 domain"/>
    <property type="match status" value="1"/>
</dbReference>
<dbReference type="GO" id="GO:0071230">
    <property type="term" value="P:cellular response to amino acid stimulus"/>
    <property type="evidence" value="ECO:0007669"/>
    <property type="project" value="TreeGrafter"/>
</dbReference>
<reference evidence="7" key="1">
    <citation type="submission" date="2021-06" db="EMBL/GenBank/DDBJ databases">
        <authorList>
            <person name="Kallberg Y."/>
            <person name="Tangrot J."/>
            <person name="Rosling A."/>
        </authorList>
    </citation>
    <scope>NUCLEOTIDE SEQUENCE</scope>
    <source>
        <strain evidence="7">BR232B</strain>
    </source>
</reference>
<evidence type="ECO:0000256" key="4">
    <source>
        <dbReference type="ARBA" id="ARBA00022490"/>
    </source>
</evidence>
<evidence type="ECO:0000256" key="6">
    <source>
        <dbReference type="ARBA" id="ARBA00032692"/>
    </source>
</evidence>
<evidence type="ECO:0000256" key="2">
    <source>
        <dbReference type="ARBA" id="ARBA00004496"/>
    </source>
</evidence>
<dbReference type="AlphaFoldDB" id="A0A9N9ANU0"/>
<sequence length="72" mass="7240">MESAIDSVLEGLSKAENVKGVLVADGNGLCIGARGIANPNLAGYVVAVAEQAKDLADASSELPVVKIESETA</sequence>
<evidence type="ECO:0000313" key="8">
    <source>
        <dbReference type="Proteomes" id="UP000789739"/>
    </source>
</evidence>
<evidence type="ECO:0000256" key="1">
    <source>
        <dbReference type="ARBA" id="ARBA00004371"/>
    </source>
</evidence>
<comment type="caution">
    <text evidence="7">The sequence shown here is derived from an EMBL/GenBank/DDBJ whole genome shotgun (WGS) entry which is preliminary data.</text>
</comment>
<dbReference type="GO" id="GO:0071986">
    <property type="term" value="C:Ragulator complex"/>
    <property type="evidence" value="ECO:0007669"/>
    <property type="project" value="InterPro"/>
</dbReference>
<dbReference type="GO" id="GO:0043066">
    <property type="term" value="P:negative regulation of apoptotic process"/>
    <property type="evidence" value="ECO:0007669"/>
    <property type="project" value="InterPro"/>
</dbReference>
<protein>
    <recommendedName>
        <fullName evidence="6">Late endosomal/lysosomal adaptor and MAPK and MTOR activator 5</fullName>
    </recommendedName>
</protein>
<evidence type="ECO:0000256" key="3">
    <source>
        <dbReference type="ARBA" id="ARBA00007795"/>
    </source>
</evidence>
<comment type="subcellular location">
    <subcellularLocation>
        <location evidence="2">Cytoplasm</location>
    </subcellularLocation>
    <subcellularLocation>
        <location evidence="1">Lysosome</location>
    </subcellularLocation>
</comment>
<dbReference type="GO" id="GO:0005085">
    <property type="term" value="F:guanyl-nucleotide exchange factor activity"/>
    <property type="evidence" value="ECO:0007669"/>
    <property type="project" value="TreeGrafter"/>
</dbReference>
<dbReference type="PRINTS" id="PR02092">
    <property type="entry name" value="HEPBVIRUSXIP"/>
</dbReference>
<evidence type="ECO:0000256" key="5">
    <source>
        <dbReference type="ARBA" id="ARBA00023228"/>
    </source>
</evidence>
<comment type="similarity">
    <text evidence="3">Belongs to the LAMTOR5 family.</text>
</comment>
<dbReference type="GO" id="GO:1904263">
    <property type="term" value="P:positive regulation of TORC1 signaling"/>
    <property type="evidence" value="ECO:0007669"/>
    <property type="project" value="TreeGrafter"/>
</dbReference>
<keyword evidence="4" id="KW-0963">Cytoplasm</keyword>
<dbReference type="Proteomes" id="UP000789739">
    <property type="component" value="Unassembled WGS sequence"/>
</dbReference>
<dbReference type="OrthoDB" id="76862at2759"/>
<organism evidence="7 8">
    <name type="scientific">Paraglomus brasilianum</name>
    <dbReference type="NCBI Taxonomy" id="144538"/>
    <lineage>
        <taxon>Eukaryota</taxon>
        <taxon>Fungi</taxon>
        <taxon>Fungi incertae sedis</taxon>
        <taxon>Mucoromycota</taxon>
        <taxon>Glomeromycotina</taxon>
        <taxon>Glomeromycetes</taxon>
        <taxon>Paraglomerales</taxon>
        <taxon>Paraglomeraceae</taxon>
        <taxon>Paraglomus</taxon>
    </lineage>
</organism>
<gene>
    <name evidence="7" type="ORF">PBRASI_LOCUS4518</name>
</gene>